<reference evidence="6" key="2">
    <citation type="submission" date="2022-01" db="EMBL/GenBank/DDBJ databases">
        <authorList>
            <person name="Yamashiro T."/>
            <person name="Shiraishi A."/>
            <person name="Satake H."/>
            <person name="Nakayama K."/>
        </authorList>
    </citation>
    <scope>NUCLEOTIDE SEQUENCE</scope>
</reference>
<sequence>MKAFKMMKELFGDFDEVGATLVDCKNFKWGIDLFIGEFDVEMVFELLLNKHEYINRFSCDYLTNDDGNLSSLFWEDKVAKHKYLSFDDVISFDAMFCSNNVTFAAALISNKTAESYGWLLRGFQKAFVREPIVVVTDQDPAMKIAIEKEFINSRHRLCIWQIMEKLSTKVLFTPSDVTLSCTCKQFERHGLLCRHNFYVLRIYGVNEFPKRYVSRRWTRDAVTREKQAGFDGRNKFSDGSIRDEIVKDIIGSVEYYIDKLASNIEELAIYRYRL</sequence>
<keyword evidence="2 4" id="KW-0863">Zinc-finger</keyword>
<proteinExistence type="predicted"/>
<evidence type="ECO:0000256" key="1">
    <source>
        <dbReference type="ARBA" id="ARBA00022723"/>
    </source>
</evidence>
<evidence type="ECO:0000256" key="2">
    <source>
        <dbReference type="ARBA" id="ARBA00022771"/>
    </source>
</evidence>
<name>A0ABQ5I0E1_9ASTR</name>
<dbReference type="PANTHER" id="PTHR47718">
    <property type="entry name" value="OS01G0519700 PROTEIN"/>
    <property type="match status" value="1"/>
</dbReference>
<keyword evidence="7" id="KW-1185">Reference proteome</keyword>
<evidence type="ECO:0000256" key="3">
    <source>
        <dbReference type="ARBA" id="ARBA00022833"/>
    </source>
</evidence>
<dbReference type="PANTHER" id="PTHR47718:SF17">
    <property type="entry name" value="PROTEIN FAR1-RELATED SEQUENCE 5-LIKE"/>
    <property type="match status" value="1"/>
</dbReference>
<evidence type="ECO:0000259" key="5">
    <source>
        <dbReference type="PROSITE" id="PS50966"/>
    </source>
</evidence>
<keyword evidence="3" id="KW-0862">Zinc</keyword>
<accession>A0ABQ5I0E1</accession>
<dbReference type="InterPro" id="IPR007527">
    <property type="entry name" value="Znf_SWIM"/>
</dbReference>
<reference evidence="6" key="1">
    <citation type="journal article" date="2022" name="Int. J. Mol. Sci.">
        <title>Draft Genome of Tanacetum Coccineum: Genomic Comparison of Closely Related Tanacetum-Family Plants.</title>
        <authorList>
            <person name="Yamashiro T."/>
            <person name="Shiraishi A."/>
            <person name="Nakayama K."/>
            <person name="Satake H."/>
        </authorList>
    </citation>
    <scope>NUCLEOTIDE SEQUENCE</scope>
</reference>
<gene>
    <name evidence="6" type="ORF">Tco_1081994</name>
</gene>
<organism evidence="6 7">
    <name type="scientific">Tanacetum coccineum</name>
    <dbReference type="NCBI Taxonomy" id="301880"/>
    <lineage>
        <taxon>Eukaryota</taxon>
        <taxon>Viridiplantae</taxon>
        <taxon>Streptophyta</taxon>
        <taxon>Embryophyta</taxon>
        <taxon>Tracheophyta</taxon>
        <taxon>Spermatophyta</taxon>
        <taxon>Magnoliopsida</taxon>
        <taxon>eudicotyledons</taxon>
        <taxon>Gunneridae</taxon>
        <taxon>Pentapetalae</taxon>
        <taxon>asterids</taxon>
        <taxon>campanulids</taxon>
        <taxon>Asterales</taxon>
        <taxon>Asteraceae</taxon>
        <taxon>Asteroideae</taxon>
        <taxon>Anthemideae</taxon>
        <taxon>Anthemidinae</taxon>
        <taxon>Tanacetum</taxon>
    </lineage>
</organism>
<feature type="domain" description="SWIM-type" evidence="5">
    <location>
        <begin position="166"/>
        <end position="204"/>
    </location>
</feature>
<dbReference type="InterPro" id="IPR018289">
    <property type="entry name" value="MULE_transposase_dom"/>
</dbReference>
<dbReference type="Pfam" id="PF10551">
    <property type="entry name" value="MULE"/>
    <property type="match status" value="1"/>
</dbReference>
<dbReference type="Pfam" id="PF04434">
    <property type="entry name" value="SWIM"/>
    <property type="match status" value="1"/>
</dbReference>
<evidence type="ECO:0000313" key="7">
    <source>
        <dbReference type="Proteomes" id="UP001151760"/>
    </source>
</evidence>
<protein>
    <submittedName>
        <fullName evidence="6">FAR1-related sequence 5-like protein</fullName>
    </submittedName>
</protein>
<dbReference type="SMART" id="SM00575">
    <property type="entry name" value="ZnF_PMZ"/>
    <property type="match status" value="1"/>
</dbReference>
<dbReference type="InterPro" id="IPR006564">
    <property type="entry name" value="Znf_PMZ"/>
</dbReference>
<keyword evidence="1" id="KW-0479">Metal-binding</keyword>
<evidence type="ECO:0000313" key="6">
    <source>
        <dbReference type="EMBL" id="GJT93149.1"/>
    </source>
</evidence>
<dbReference type="PROSITE" id="PS50966">
    <property type="entry name" value="ZF_SWIM"/>
    <property type="match status" value="1"/>
</dbReference>
<comment type="caution">
    <text evidence="6">The sequence shown here is derived from an EMBL/GenBank/DDBJ whole genome shotgun (WGS) entry which is preliminary data.</text>
</comment>
<evidence type="ECO:0000256" key="4">
    <source>
        <dbReference type="PROSITE-ProRule" id="PRU00325"/>
    </source>
</evidence>
<dbReference type="EMBL" id="BQNB010020176">
    <property type="protein sequence ID" value="GJT93149.1"/>
    <property type="molecule type" value="Genomic_DNA"/>
</dbReference>
<dbReference type="Proteomes" id="UP001151760">
    <property type="component" value="Unassembled WGS sequence"/>
</dbReference>